<proteinExistence type="predicted"/>
<feature type="transmembrane region" description="Helical" evidence="6">
    <location>
        <begin position="49"/>
        <end position="69"/>
    </location>
</feature>
<feature type="transmembrane region" description="Helical" evidence="6">
    <location>
        <begin position="303"/>
        <end position="329"/>
    </location>
</feature>
<name>A0ABW6D361_9BACT</name>
<feature type="transmembrane region" description="Helical" evidence="6">
    <location>
        <begin position="20"/>
        <end position="43"/>
    </location>
</feature>
<comment type="caution">
    <text evidence="7">The sequence shown here is derived from an EMBL/GenBank/DDBJ whole genome shotgun (WGS) entry which is preliminary data.</text>
</comment>
<keyword evidence="4 6" id="KW-1133">Transmembrane helix</keyword>
<sequence>MSNNPSYIKHKIEELFKHGIVYGLTSSLQNVLGFIMLPLLTNYFTPEIFGVYSILLLLSSLTSSIFYLGASSALGRFYFDEDSDLFRKKIITSALIVTTFGAGMLISTGFVISNSLSLYLFRSIVYSKPILFILIATAFSFLLNLMTLLLRYEKKSFHFFLIIILGVLLNFISTYFLLSKLNLGLLAPIYSSLFSNIICFSVILFTRINLLTKKVDVKLIKVVLNFGIQSSLAGLLFYVLEWVDRLIIKDLLNLNDVGIYSLGYRLGSIMNVLLIMPLNLVWGPMRMQNLASKQLNDFSSKVVSYYTIVGVMIVVFSILFGPDILQLIFKNKSYTAAYDVFPIIMFSLFFYGYQNIVDFGIYLHKKVYFYILISIFGICINVILNYWLIPLYGYLAAAYVTLVTYITTSLLIYFISNSYFRIKIEPYRVVVALIYPPIVFGLISYLGFNNIILKSLIGLISLYYLYKYWLNENERIYVGGKFRMWVKYF</sequence>
<evidence type="ECO:0000256" key="2">
    <source>
        <dbReference type="ARBA" id="ARBA00022475"/>
    </source>
</evidence>
<comment type="subcellular location">
    <subcellularLocation>
        <location evidence="1">Cell membrane</location>
        <topology evidence="1">Multi-pass membrane protein</topology>
    </subcellularLocation>
</comment>
<reference evidence="7 8" key="1">
    <citation type="submission" date="2024-03" db="EMBL/GenBank/DDBJ databases">
        <title>Aquirufa genome sequencing.</title>
        <authorList>
            <person name="Pitt A."/>
            <person name="Hahn M.W."/>
        </authorList>
    </citation>
    <scope>NUCLEOTIDE SEQUENCE [LARGE SCALE GENOMIC DNA]</scope>
    <source>
        <strain evidence="7 8">PLAD-142S6K</strain>
    </source>
</reference>
<keyword evidence="2" id="KW-1003">Cell membrane</keyword>
<feature type="transmembrane region" description="Helical" evidence="6">
    <location>
        <begin position="157"/>
        <end position="177"/>
    </location>
</feature>
<dbReference type="Proteomes" id="UP001598114">
    <property type="component" value="Unassembled WGS sequence"/>
</dbReference>
<feature type="transmembrane region" description="Helical" evidence="6">
    <location>
        <begin position="394"/>
        <end position="415"/>
    </location>
</feature>
<feature type="transmembrane region" description="Helical" evidence="6">
    <location>
        <begin position="90"/>
        <end position="110"/>
    </location>
</feature>
<dbReference type="Pfam" id="PF01943">
    <property type="entry name" value="Polysacc_synt"/>
    <property type="match status" value="1"/>
</dbReference>
<keyword evidence="8" id="KW-1185">Reference proteome</keyword>
<dbReference type="RefSeq" id="WP_377975449.1">
    <property type="nucleotide sequence ID" value="NZ_JBBKYA010000002.1"/>
</dbReference>
<accession>A0ABW6D361</accession>
<gene>
    <name evidence="7" type="ORF">SKC38_04460</name>
</gene>
<evidence type="ECO:0000313" key="8">
    <source>
        <dbReference type="Proteomes" id="UP001598114"/>
    </source>
</evidence>
<dbReference type="EMBL" id="JBBKYA010000002">
    <property type="protein sequence ID" value="MFD3275478.1"/>
    <property type="molecule type" value="Genomic_DNA"/>
</dbReference>
<feature type="transmembrane region" description="Helical" evidence="6">
    <location>
        <begin position="335"/>
        <end position="355"/>
    </location>
</feature>
<feature type="transmembrane region" description="Helical" evidence="6">
    <location>
        <begin position="367"/>
        <end position="388"/>
    </location>
</feature>
<evidence type="ECO:0000256" key="6">
    <source>
        <dbReference type="SAM" id="Phobius"/>
    </source>
</evidence>
<evidence type="ECO:0000256" key="3">
    <source>
        <dbReference type="ARBA" id="ARBA00022692"/>
    </source>
</evidence>
<keyword evidence="5 6" id="KW-0472">Membrane</keyword>
<feature type="transmembrane region" description="Helical" evidence="6">
    <location>
        <begin position="451"/>
        <end position="466"/>
    </location>
</feature>
<feature type="transmembrane region" description="Helical" evidence="6">
    <location>
        <begin position="130"/>
        <end position="150"/>
    </location>
</feature>
<organism evidence="7 8">
    <name type="scientific">Aquirufa echingensis</name>
    <dbReference type="NCBI Taxonomy" id="3096516"/>
    <lineage>
        <taxon>Bacteria</taxon>
        <taxon>Pseudomonadati</taxon>
        <taxon>Bacteroidota</taxon>
        <taxon>Cytophagia</taxon>
        <taxon>Cytophagales</taxon>
        <taxon>Flectobacillaceae</taxon>
        <taxon>Aquirufa</taxon>
    </lineage>
</organism>
<feature type="transmembrane region" description="Helical" evidence="6">
    <location>
        <begin position="427"/>
        <end position="445"/>
    </location>
</feature>
<evidence type="ECO:0000256" key="5">
    <source>
        <dbReference type="ARBA" id="ARBA00023136"/>
    </source>
</evidence>
<evidence type="ECO:0000256" key="4">
    <source>
        <dbReference type="ARBA" id="ARBA00022989"/>
    </source>
</evidence>
<evidence type="ECO:0000256" key="1">
    <source>
        <dbReference type="ARBA" id="ARBA00004651"/>
    </source>
</evidence>
<evidence type="ECO:0000313" key="7">
    <source>
        <dbReference type="EMBL" id="MFD3275478.1"/>
    </source>
</evidence>
<feature type="transmembrane region" description="Helical" evidence="6">
    <location>
        <begin position="262"/>
        <end position="282"/>
    </location>
</feature>
<dbReference type="PANTHER" id="PTHR30250">
    <property type="entry name" value="PST FAMILY PREDICTED COLANIC ACID TRANSPORTER"/>
    <property type="match status" value="1"/>
</dbReference>
<dbReference type="InterPro" id="IPR002797">
    <property type="entry name" value="Polysacc_synth"/>
</dbReference>
<feature type="transmembrane region" description="Helical" evidence="6">
    <location>
        <begin position="222"/>
        <end position="242"/>
    </location>
</feature>
<keyword evidence="3 6" id="KW-0812">Transmembrane</keyword>
<dbReference type="InterPro" id="IPR050833">
    <property type="entry name" value="Poly_Biosynth_Transport"/>
</dbReference>
<protein>
    <submittedName>
        <fullName evidence="7">Oligosaccharide flippase family protein</fullName>
    </submittedName>
</protein>
<dbReference type="PANTHER" id="PTHR30250:SF11">
    <property type="entry name" value="O-ANTIGEN TRANSPORTER-RELATED"/>
    <property type="match status" value="1"/>
</dbReference>
<feature type="transmembrane region" description="Helical" evidence="6">
    <location>
        <begin position="189"/>
        <end position="210"/>
    </location>
</feature>